<dbReference type="Gene3D" id="1.20.1440.20">
    <property type="entry name" value="LemA-like domain"/>
    <property type="match status" value="1"/>
</dbReference>
<gene>
    <name evidence="6" type="ORF">C7383_101604</name>
</gene>
<evidence type="ECO:0000313" key="6">
    <source>
        <dbReference type="EMBL" id="PWJ79223.1"/>
    </source>
</evidence>
<comment type="similarity">
    <text evidence="2">Belongs to the LemA family.</text>
</comment>
<dbReference type="EMBL" id="QGGY01000001">
    <property type="protein sequence ID" value="PWJ79223.1"/>
    <property type="molecule type" value="Genomic_DNA"/>
</dbReference>
<evidence type="ECO:0000256" key="5">
    <source>
        <dbReference type="ARBA" id="ARBA00023136"/>
    </source>
</evidence>
<evidence type="ECO:0000256" key="1">
    <source>
        <dbReference type="ARBA" id="ARBA00004167"/>
    </source>
</evidence>
<comment type="caution">
    <text evidence="6">The sequence shown here is derived from an EMBL/GenBank/DDBJ whole genome shotgun (WGS) entry which is preliminary data.</text>
</comment>
<proteinExistence type="inferred from homology"/>
<dbReference type="InterPro" id="IPR023353">
    <property type="entry name" value="LemA-like_dom_sf"/>
</dbReference>
<dbReference type="AlphaFoldDB" id="A0AB73TAF8"/>
<organism evidence="6 7">
    <name type="scientific">Murimonas intestini</name>
    <dbReference type="NCBI Taxonomy" id="1337051"/>
    <lineage>
        <taxon>Bacteria</taxon>
        <taxon>Bacillati</taxon>
        <taxon>Bacillota</taxon>
        <taxon>Clostridia</taxon>
        <taxon>Lachnospirales</taxon>
        <taxon>Lachnospiraceae</taxon>
        <taxon>Murimonas</taxon>
    </lineage>
</organism>
<keyword evidence="3" id="KW-0812">Transmembrane</keyword>
<dbReference type="InterPro" id="IPR007156">
    <property type="entry name" value="MamQ_LemA"/>
</dbReference>
<keyword evidence="7" id="KW-1185">Reference proteome</keyword>
<keyword evidence="5" id="KW-0472">Membrane</keyword>
<dbReference type="GO" id="GO:0016020">
    <property type="term" value="C:membrane"/>
    <property type="evidence" value="ECO:0007669"/>
    <property type="project" value="UniProtKB-SubCell"/>
</dbReference>
<evidence type="ECO:0000256" key="2">
    <source>
        <dbReference type="ARBA" id="ARBA00008854"/>
    </source>
</evidence>
<sequence length="133" mass="14841">METVKGYADFERTTLEAVVNARASAIGATDFEKIAAANQKLSAALHQFLALGEAYPDLKANNNFMQLQRELTETENKIALSRQFYNDTAFKYNNAIEMFPASVIAGLCGFHPIPFWETTERGNISIKAEDMKL</sequence>
<dbReference type="SUPFAM" id="SSF140478">
    <property type="entry name" value="LemA-like"/>
    <property type="match status" value="1"/>
</dbReference>
<dbReference type="Pfam" id="PF04011">
    <property type="entry name" value="LemA"/>
    <property type="match status" value="1"/>
</dbReference>
<accession>A0AB73TAF8</accession>
<dbReference type="PANTHER" id="PTHR34478">
    <property type="entry name" value="PROTEIN LEMA"/>
    <property type="match status" value="1"/>
</dbReference>
<name>A0AB73TAF8_9FIRM</name>
<evidence type="ECO:0000256" key="3">
    <source>
        <dbReference type="ARBA" id="ARBA00022692"/>
    </source>
</evidence>
<comment type="subcellular location">
    <subcellularLocation>
        <location evidence="1">Membrane</location>
        <topology evidence="1">Single-pass membrane protein</topology>
    </subcellularLocation>
</comment>
<protein>
    <submittedName>
        <fullName evidence="6">LemA family protein</fullName>
    </submittedName>
</protein>
<reference evidence="6 7" key="1">
    <citation type="submission" date="2018-05" db="EMBL/GenBank/DDBJ databases">
        <authorList>
            <person name="Goeker M."/>
            <person name="Huntemann M."/>
            <person name="Clum A."/>
            <person name="Pillay M."/>
            <person name="Palaniappan K."/>
            <person name="Varghese N."/>
            <person name="Mikhailova N."/>
            <person name="Stamatis D."/>
            <person name="Reddy T."/>
            <person name="Daum C."/>
            <person name="Shapiro N."/>
            <person name="Ivanova N."/>
            <person name="Kyrpides N."/>
            <person name="Woyke T."/>
        </authorList>
    </citation>
    <scope>NUCLEOTIDE SEQUENCE [LARGE SCALE GENOMIC DNA]</scope>
    <source>
        <strain evidence="6 7">DSM 26524</strain>
    </source>
</reference>
<keyword evidence="4" id="KW-1133">Transmembrane helix</keyword>
<evidence type="ECO:0000256" key="4">
    <source>
        <dbReference type="ARBA" id="ARBA00022989"/>
    </source>
</evidence>
<dbReference type="PANTHER" id="PTHR34478:SF2">
    <property type="entry name" value="MEMBRANE PROTEIN"/>
    <property type="match status" value="1"/>
</dbReference>
<evidence type="ECO:0000313" key="7">
    <source>
        <dbReference type="Proteomes" id="UP000245412"/>
    </source>
</evidence>
<dbReference type="Proteomes" id="UP000245412">
    <property type="component" value="Unassembled WGS sequence"/>
</dbReference>